<feature type="transmembrane region" description="Helical" evidence="1">
    <location>
        <begin position="21"/>
        <end position="41"/>
    </location>
</feature>
<evidence type="ECO:0000313" key="3">
    <source>
        <dbReference type="Proteomes" id="UP000240883"/>
    </source>
</evidence>
<dbReference type="InterPro" id="IPR021848">
    <property type="entry name" value="HODM_asu-like"/>
</dbReference>
<keyword evidence="1" id="KW-0472">Membrane</keyword>
<accession>A0A2T2PB80</accession>
<dbReference type="Pfam" id="PF11927">
    <property type="entry name" value="HODM_asu-like"/>
    <property type="match status" value="1"/>
</dbReference>
<dbReference type="AlphaFoldDB" id="A0A2T2PB80"/>
<name>A0A2T2PB80_CORCC</name>
<dbReference type="OrthoDB" id="5043642at2759"/>
<sequence>MPHSKELNLATKLGHVMHIALAVFIGVFFIWIGIVLVRLWFYRGALAPVPEKYEIRPQYLKERYRQSQIAAAEAEALQTRGNRMTTFPNPGLDHFTGELLASQEAVADMETKAYLREEARISRLPAFVQDDCGDSSEFPAVPVATPLSSITPRRPLPSREDKISYLNLGLKKLPDLRDWLRVDYEYAALYNARSYLLAVKREECIQVTPNAEEACVELMEEVVGFLVKTYPQFFEIVCRGRQRSVRNKITKQNFALQRPFDYHPLEVCARLAMEDFNILMKGEFTGQHYLQASATIFPAGWYLRKRIGKSISDLQDLPKILDLSYFTAPDEKTCMEQNTFLIQINPDGRSLASLLFVQEGKDFFPGRLSNLKPSNVVVRRERQTFRRLPKTGAIVFSVKTSTESLVDLDMREKKKLSNDIRNWPTEMAIYKGRPLWQRVVIGFCEGKPIIKDDYSVVDPGEFTRAGDDLD</sequence>
<reference evidence="2 3" key="1">
    <citation type="journal article" date="2018" name="Front. Microbiol.">
        <title>Genome-Wide Analysis of Corynespora cassiicola Leaf Fall Disease Putative Effectors.</title>
        <authorList>
            <person name="Lopez D."/>
            <person name="Ribeiro S."/>
            <person name="Label P."/>
            <person name="Fumanal B."/>
            <person name="Venisse J.S."/>
            <person name="Kohler A."/>
            <person name="de Oliveira R.R."/>
            <person name="Labutti K."/>
            <person name="Lipzen A."/>
            <person name="Lail K."/>
            <person name="Bauer D."/>
            <person name="Ohm R.A."/>
            <person name="Barry K.W."/>
            <person name="Spatafora J."/>
            <person name="Grigoriev I.V."/>
            <person name="Martin F.M."/>
            <person name="Pujade-Renaud V."/>
        </authorList>
    </citation>
    <scope>NUCLEOTIDE SEQUENCE [LARGE SCALE GENOMIC DNA]</scope>
    <source>
        <strain evidence="2 3">Philippines</strain>
    </source>
</reference>
<dbReference type="STRING" id="1448308.A0A2T2PB80"/>
<evidence type="ECO:0000313" key="2">
    <source>
        <dbReference type="EMBL" id="PSN74894.1"/>
    </source>
</evidence>
<protein>
    <submittedName>
        <fullName evidence="2">Uncharacterized protein</fullName>
    </submittedName>
</protein>
<dbReference type="EMBL" id="KZ678128">
    <property type="protein sequence ID" value="PSN74894.1"/>
    <property type="molecule type" value="Genomic_DNA"/>
</dbReference>
<evidence type="ECO:0000256" key="1">
    <source>
        <dbReference type="SAM" id="Phobius"/>
    </source>
</evidence>
<gene>
    <name evidence="2" type="ORF">BS50DRAFT_671183</name>
</gene>
<keyword evidence="1" id="KW-1133">Transmembrane helix</keyword>
<proteinExistence type="predicted"/>
<keyword evidence="1" id="KW-0812">Transmembrane</keyword>
<organism evidence="2 3">
    <name type="scientific">Corynespora cassiicola Philippines</name>
    <dbReference type="NCBI Taxonomy" id="1448308"/>
    <lineage>
        <taxon>Eukaryota</taxon>
        <taxon>Fungi</taxon>
        <taxon>Dikarya</taxon>
        <taxon>Ascomycota</taxon>
        <taxon>Pezizomycotina</taxon>
        <taxon>Dothideomycetes</taxon>
        <taxon>Pleosporomycetidae</taxon>
        <taxon>Pleosporales</taxon>
        <taxon>Corynesporascaceae</taxon>
        <taxon>Corynespora</taxon>
    </lineage>
</organism>
<keyword evidence="3" id="KW-1185">Reference proteome</keyword>
<dbReference type="Proteomes" id="UP000240883">
    <property type="component" value="Unassembled WGS sequence"/>
</dbReference>